<evidence type="ECO:0000313" key="2">
    <source>
        <dbReference type="EMBL" id="NIH55565.1"/>
    </source>
</evidence>
<keyword evidence="1" id="KW-0472">Membrane</keyword>
<keyword evidence="1" id="KW-1133">Transmembrane helix</keyword>
<feature type="transmembrane region" description="Helical" evidence="1">
    <location>
        <begin position="7"/>
        <end position="27"/>
    </location>
</feature>
<evidence type="ECO:0000256" key="1">
    <source>
        <dbReference type="SAM" id="Phobius"/>
    </source>
</evidence>
<name>A0ABX0SAZ6_9ACTN</name>
<keyword evidence="1" id="KW-0812">Transmembrane</keyword>
<evidence type="ECO:0008006" key="4">
    <source>
        <dbReference type="Google" id="ProtNLM"/>
    </source>
</evidence>
<evidence type="ECO:0000313" key="3">
    <source>
        <dbReference type="Proteomes" id="UP000749311"/>
    </source>
</evidence>
<accession>A0ABX0SAZ6</accession>
<proteinExistence type="predicted"/>
<sequence length="338" mass="34570">MKRGQPVSIVLSGLMISVLLAGCGLLVPDGGNSQEPLLPADDAVADVEAIVAEAGVSVVAGVLLSVSADPMYENGLYEFLQVYTGTGNEIAVWSADSDGVSSEPESVRTFAGPGVPVDALDVEGMVASARELRETVDGCDEATVELSSVPSGAVARWASCSDGGLSQYVPGTATLDGEVVPDVFDPASAEGVASLVDVVRRVYGTTSVLDMVQGTPVLGAGENNVSILVTGMPIDDMECTPVFSVTSSYSDTGEVVVPVSPSCGVADYPPDKGLVAFDLGSFDPAGLAGVWSAMNEAGFATEDMSGLHFFSSDGRMLIVRTSPNDPGDEGWETTIAAS</sequence>
<reference evidence="2 3" key="1">
    <citation type="submission" date="2020-02" db="EMBL/GenBank/DDBJ databases">
        <title>Sequencing the genomes of 1000 actinobacteria strains.</title>
        <authorList>
            <person name="Klenk H.-P."/>
        </authorList>
    </citation>
    <scope>NUCLEOTIDE SEQUENCE [LARGE SCALE GENOMIC DNA]</scope>
    <source>
        <strain evidence="2 3">DSM 19609</strain>
    </source>
</reference>
<dbReference type="EMBL" id="JAAMOZ010000001">
    <property type="protein sequence ID" value="NIH55565.1"/>
    <property type="molecule type" value="Genomic_DNA"/>
</dbReference>
<organism evidence="2 3">
    <name type="scientific">Brooklawnia cerclae</name>
    <dbReference type="NCBI Taxonomy" id="349934"/>
    <lineage>
        <taxon>Bacteria</taxon>
        <taxon>Bacillati</taxon>
        <taxon>Actinomycetota</taxon>
        <taxon>Actinomycetes</taxon>
        <taxon>Propionibacteriales</taxon>
        <taxon>Propionibacteriaceae</taxon>
        <taxon>Brooklawnia</taxon>
    </lineage>
</organism>
<protein>
    <recommendedName>
        <fullName evidence="4">LppX_LprAFG lipoprotein</fullName>
    </recommendedName>
</protein>
<dbReference type="Proteomes" id="UP000749311">
    <property type="component" value="Unassembled WGS sequence"/>
</dbReference>
<gene>
    <name evidence="2" type="ORF">FB473_000210</name>
</gene>
<dbReference type="PROSITE" id="PS51257">
    <property type="entry name" value="PROKAR_LIPOPROTEIN"/>
    <property type="match status" value="1"/>
</dbReference>
<dbReference type="RefSeq" id="WP_167164028.1">
    <property type="nucleotide sequence ID" value="NZ_BAAAOO010000012.1"/>
</dbReference>
<keyword evidence="3" id="KW-1185">Reference proteome</keyword>
<comment type="caution">
    <text evidence="2">The sequence shown here is derived from an EMBL/GenBank/DDBJ whole genome shotgun (WGS) entry which is preliminary data.</text>
</comment>